<proteinExistence type="predicted"/>
<feature type="compositionally biased region" description="Acidic residues" evidence="1">
    <location>
        <begin position="978"/>
        <end position="991"/>
    </location>
</feature>
<evidence type="ECO:0000256" key="2">
    <source>
        <dbReference type="SAM" id="Phobius"/>
    </source>
</evidence>
<feature type="compositionally biased region" description="Polar residues" evidence="1">
    <location>
        <begin position="10"/>
        <end position="36"/>
    </location>
</feature>
<sequence length="991" mass="105195">MAAGPAPASAGQNGAVDNSNGISSAELQASTSTLNSAHPVAAHKPPNGTSGVSRYAQDAVSKLKVWSSVTAIHASNAWKSASLAMSHTVSQASHTVQGCFPSNAYTALPTSDEQEPDEEEGAGRRHGAKWRQRHPLGFRSLLFAAALLALFLAAIAAMLLHLFLGTLSAPSPERQKAILDSSLLLKGPDTISVLNISDAGVSVAVSGWLGMDPDKALDLWLGEKDKMSAWKRWDRSWVEWVLKDVKAVKVEVGEIRIAEPDWNVDIPEQKIDLFGNNSRNGGDHNDGFRALDDAMPAPQAPLDFISFQTDPLIIPIPRLLHAGQAAQFDRKEEVDGERSTNRTYSTMHPIRLELLFKPATPAENIIAFANASFARKHITLDLKVAGLHVSGLDAKALEREKEATKGAAKTTKSGGVAKWIDLREGQIRKRFTQKIPESENSTDTSHLLDLTGYDFFEIGADSYKQANELSGSDSGSSSPADIVRALLVDTAANTLNTMATRALGVRAHAVAINPLGKLLKGRVPYSLPFGIFLPTTPPEGASPSSPLPSKGGENADMDGNKALRGTEKKKKKGGKAPQDGGDGDDGADQPGSEDGLVLLAVAAADPFELKGEEHIKLELLGRVVPPPEDVLPSAAAAAGQALATGQQIVFASGHNDALHAMDEKPAQRALSDFLSKFLRGEPNTVMVHGGNPFLATASARSNSSTRRSAKEGDGEDGLPGGGSLLPDWLDNALRQLQLPILFPGSKVTDLIKNVSISDLKIHPHPFEAEKLLCDGTVTGVVDLPGQLSTVDVQITDLWPDIVVYNGKPPGMKYRDGGGGKDDEEKEEGVLDGESVRALYAASAATTSATMSKKPPPEEPEPAPPLPDPLPKHAFGRVRPHDFTAASTYIDPADPAGKRKLLRCELKNVPFELLPGRNEDFRNFTWKIITGAGALAGIEGSARAKIWNSGLGKLELKNLPVSGAFVVGRRGGGGGGGGGDDDDDDDSGDDRW</sequence>
<evidence type="ECO:0000256" key="1">
    <source>
        <dbReference type="SAM" id="MobiDB-lite"/>
    </source>
</evidence>
<feature type="region of interest" description="Disordered" evidence="1">
    <location>
        <begin position="696"/>
        <end position="723"/>
    </location>
</feature>
<dbReference type="EMBL" id="JMSN01000001">
    <property type="protein sequence ID" value="KDN53535.1"/>
    <property type="molecule type" value="Genomic_DNA"/>
</dbReference>
<keyword evidence="4" id="KW-1185">Reference proteome</keyword>
<keyword evidence="2" id="KW-0472">Membrane</keyword>
<feature type="compositionally biased region" description="Gly residues" evidence="1">
    <location>
        <begin position="968"/>
        <end position="977"/>
    </location>
</feature>
<evidence type="ECO:0000313" key="3">
    <source>
        <dbReference type="EMBL" id="KDN53535.1"/>
    </source>
</evidence>
<dbReference type="RefSeq" id="XP_013246407.1">
    <property type="nucleotide sequence ID" value="XM_013390953.1"/>
</dbReference>
<dbReference type="OMA" id="WKAIGRW"/>
<dbReference type="STRING" id="1037660.A0A066WS72"/>
<feature type="region of interest" description="Disordered" evidence="1">
    <location>
        <begin position="845"/>
        <end position="869"/>
    </location>
</feature>
<name>A0A066WS72_TILAU</name>
<comment type="caution">
    <text evidence="3">The sequence shown here is derived from an EMBL/GenBank/DDBJ whole genome shotgun (WGS) entry which is preliminary data.</text>
</comment>
<dbReference type="GeneID" id="25263434"/>
<dbReference type="HOGENOM" id="CLU_311936_0_0_1"/>
<reference evidence="3 4" key="1">
    <citation type="submission" date="2014-05" db="EMBL/GenBank/DDBJ databases">
        <title>Draft genome sequence of a rare smut relative, Tilletiaria anomala UBC 951.</title>
        <authorList>
            <consortium name="DOE Joint Genome Institute"/>
            <person name="Toome M."/>
            <person name="Kuo A."/>
            <person name="Henrissat B."/>
            <person name="Lipzen A."/>
            <person name="Tritt A."/>
            <person name="Yoshinaga Y."/>
            <person name="Zane M."/>
            <person name="Barry K."/>
            <person name="Grigoriev I.V."/>
            <person name="Spatafora J.W."/>
            <person name="Aimea M.C."/>
        </authorList>
    </citation>
    <scope>NUCLEOTIDE SEQUENCE [LARGE SCALE GENOMIC DNA]</scope>
    <source>
        <strain evidence="3 4">UBC 951</strain>
    </source>
</reference>
<keyword evidence="2" id="KW-1133">Transmembrane helix</keyword>
<feature type="compositionally biased region" description="Low complexity" evidence="1">
    <location>
        <begin position="696"/>
        <end position="706"/>
    </location>
</feature>
<gene>
    <name evidence="3" type="ORF">K437DRAFT_252898</name>
</gene>
<feature type="region of interest" description="Disordered" evidence="1">
    <location>
        <begin position="536"/>
        <end position="592"/>
    </location>
</feature>
<dbReference type="OrthoDB" id="10039566at2759"/>
<dbReference type="Proteomes" id="UP000027361">
    <property type="component" value="Unassembled WGS sequence"/>
</dbReference>
<dbReference type="AlphaFoldDB" id="A0A066WS72"/>
<feature type="region of interest" description="Disordered" evidence="1">
    <location>
        <begin position="1"/>
        <end position="53"/>
    </location>
</feature>
<feature type="region of interest" description="Disordered" evidence="1">
    <location>
        <begin position="968"/>
        <end position="991"/>
    </location>
</feature>
<dbReference type="InParanoid" id="A0A066WS72"/>
<feature type="transmembrane region" description="Helical" evidence="2">
    <location>
        <begin position="141"/>
        <end position="164"/>
    </location>
</feature>
<accession>A0A066WS72</accession>
<keyword evidence="2" id="KW-0812">Transmembrane</keyword>
<evidence type="ECO:0000313" key="4">
    <source>
        <dbReference type="Proteomes" id="UP000027361"/>
    </source>
</evidence>
<feature type="region of interest" description="Disordered" evidence="1">
    <location>
        <begin position="104"/>
        <end position="129"/>
    </location>
</feature>
<organism evidence="3 4">
    <name type="scientific">Tilletiaria anomala (strain ATCC 24038 / CBS 436.72 / UBC 951)</name>
    <dbReference type="NCBI Taxonomy" id="1037660"/>
    <lineage>
        <taxon>Eukaryota</taxon>
        <taxon>Fungi</taxon>
        <taxon>Dikarya</taxon>
        <taxon>Basidiomycota</taxon>
        <taxon>Ustilaginomycotina</taxon>
        <taxon>Exobasidiomycetes</taxon>
        <taxon>Georgefischeriales</taxon>
        <taxon>Tilletiariaceae</taxon>
        <taxon>Tilletiaria</taxon>
    </lineage>
</organism>
<protein>
    <submittedName>
        <fullName evidence="3">Uncharacterized protein</fullName>
    </submittedName>
</protein>